<dbReference type="Pfam" id="PF24034">
    <property type="entry name" value="DUF7343"/>
    <property type="match status" value="1"/>
</dbReference>
<dbReference type="AlphaFoldDB" id="A0A9Q4Q1Q8"/>
<reference evidence="5" key="1">
    <citation type="submission" date="2022-06" db="EMBL/GenBank/DDBJ databases">
        <title>Natrinema sp. a new haloarchaeum isolate from saline soil.</title>
        <authorList>
            <person name="Strakova D."/>
            <person name="Galisteo C."/>
            <person name="Sanchez-Porro C."/>
            <person name="Ventosa A."/>
        </authorList>
    </citation>
    <scope>NUCLEOTIDE SEQUENCE</scope>
    <source>
        <strain evidence="5">S1CR25-10</strain>
    </source>
</reference>
<sequence>MDVRGLRALICVLVVVATSIAFAPASIGVADVGVQRATLQDEPDGGGEEASATPELGEADQIHTDVFIAENGSALVTVDYQFQLTDENRSAEEWEKLQANVSNNTDWYVDEEQRGWNDTLSKGENETGREMEISNVSISTETDSAPEEIGHVIVTFEWSEFALVELNRIEAGAALSGFTLSDGTTLQLRWPEEYAVYENEGEPQIDPSPAGSSELDGAVTWNGEETEFTDEQPRIVLIENGDAAADPSPSGDGPAMPWAIVALALTLLAVVGAAGWFIGRNRSGDAGAEGESGTVQRTDGSVEAESNAASGPPPELLSNEERVLRLLEERGGRVKQQEVVSELEWTEAKTSQVVGELRENDEIDVFRIGRENVLALPDEE</sequence>
<evidence type="ECO:0000313" key="5">
    <source>
        <dbReference type="EMBL" id="MDF9748335.1"/>
    </source>
</evidence>
<dbReference type="Pfam" id="PF24036">
    <property type="entry name" value="DUF7345"/>
    <property type="match status" value="1"/>
</dbReference>
<evidence type="ECO:0000259" key="4">
    <source>
        <dbReference type="Pfam" id="PF24036"/>
    </source>
</evidence>
<evidence type="ECO:0000256" key="1">
    <source>
        <dbReference type="SAM" id="MobiDB-lite"/>
    </source>
</evidence>
<dbReference type="InterPro" id="IPR055767">
    <property type="entry name" value="DUF7343"/>
</dbReference>
<feature type="domain" description="DUF7345" evidence="4">
    <location>
        <begin position="66"/>
        <end position="194"/>
    </location>
</feature>
<keyword evidence="2" id="KW-0812">Transmembrane</keyword>
<gene>
    <name evidence="5" type="ORF">NDI89_22490</name>
</gene>
<protein>
    <recommendedName>
        <fullName evidence="7">HTH iclR-type domain-containing protein</fullName>
    </recommendedName>
</protein>
<evidence type="ECO:0000256" key="2">
    <source>
        <dbReference type="SAM" id="Phobius"/>
    </source>
</evidence>
<evidence type="ECO:0008006" key="7">
    <source>
        <dbReference type="Google" id="ProtNLM"/>
    </source>
</evidence>
<dbReference type="Proteomes" id="UP001154061">
    <property type="component" value="Unassembled WGS sequence"/>
</dbReference>
<proteinExistence type="predicted"/>
<feature type="domain" description="DUF7343" evidence="3">
    <location>
        <begin position="316"/>
        <end position="377"/>
    </location>
</feature>
<dbReference type="RefSeq" id="WP_277524935.1">
    <property type="nucleotide sequence ID" value="NZ_JAMQOT010000014.1"/>
</dbReference>
<feature type="region of interest" description="Disordered" evidence="1">
    <location>
        <begin position="282"/>
        <end position="318"/>
    </location>
</feature>
<keyword evidence="2" id="KW-0472">Membrane</keyword>
<organism evidence="5 6">
    <name type="scientific">Natrinema salsiterrestre</name>
    <dbReference type="NCBI Taxonomy" id="2950540"/>
    <lineage>
        <taxon>Archaea</taxon>
        <taxon>Methanobacteriati</taxon>
        <taxon>Methanobacteriota</taxon>
        <taxon>Stenosarchaea group</taxon>
        <taxon>Halobacteria</taxon>
        <taxon>Halobacteriales</taxon>
        <taxon>Natrialbaceae</taxon>
        <taxon>Natrinema</taxon>
    </lineage>
</organism>
<accession>A0A9Q4Q1Q8</accession>
<name>A0A9Q4Q1Q8_9EURY</name>
<keyword evidence="2" id="KW-1133">Transmembrane helix</keyword>
<keyword evidence="6" id="KW-1185">Reference proteome</keyword>
<evidence type="ECO:0000259" key="3">
    <source>
        <dbReference type="Pfam" id="PF24034"/>
    </source>
</evidence>
<dbReference type="InterPro" id="IPR055769">
    <property type="entry name" value="DUF7345"/>
</dbReference>
<comment type="caution">
    <text evidence="5">The sequence shown here is derived from an EMBL/GenBank/DDBJ whole genome shotgun (WGS) entry which is preliminary data.</text>
</comment>
<feature type="transmembrane region" description="Helical" evidence="2">
    <location>
        <begin position="255"/>
        <end position="278"/>
    </location>
</feature>
<evidence type="ECO:0000313" key="6">
    <source>
        <dbReference type="Proteomes" id="UP001154061"/>
    </source>
</evidence>
<dbReference type="EMBL" id="JAMQOT010000014">
    <property type="protein sequence ID" value="MDF9748335.1"/>
    <property type="molecule type" value="Genomic_DNA"/>
</dbReference>